<dbReference type="InterPro" id="IPR018247">
    <property type="entry name" value="EF_Hand_1_Ca_BS"/>
</dbReference>
<keyword evidence="5" id="KW-1185">Reference proteome</keyword>
<evidence type="ECO:0000259" key="3">
    <source>
        <dbReference type="PROSITE" id="PS50222"/>
    </source>
</evidence>
<proteinExistence type="predicted"/>
<reference evidence="5" key="1">
    <citation type="journal article" date="2019" name="Int. J. Syst. Evol. Microbiol.">
        <title>The Global Catalogue of Microorganisms (GCM) 10K type strain sequencing project: providing services to taxonomists for standard genome sequencing and annotation.</title>
        <authorList>
            <consortium name="The Broad Institute Genomics Platform"/>
            <consortium name="The Broad Institute Genome Sequencing Center for Infectious Disease"/>
            <person name="Wu L."/>
            <person name="Ma J."/>
        </authorList>
    </citation>
    <scope>NUCLEOTIDE SEQUENCE [LARGE SCALE GENOMIC DNA]</scope>
    <source>
        <strain evidence="5">CGMCC 4.1415</strain>
    </source>
</reference>
<gene>
    <name evidence="4" type="ORF">ACFPLB_07260</name>
</gene>
<feature type="compositionally biased region" description="Basic residues" evidence="1">
    <location>
        <begin position="143"/>
        <end position="161"/>
    </location>
</feature>
<evidence type="ECO:0000256" key="1">
    <source>
        <dbReference type="SAM" id="MobiDB-lite"/>
    </source>
</evidence>
<evidence type="ECO:0000313" key="4">
    <source>
        <dbReference type="EMBL" id="MFC5385766.1"/>
    </source>
</evidence>
<protein>
    <submittedName>
        <fullName evidence="4">EF-hand domain-containing protein</fullName>
    </submittedName>
</protein>
<feature type="signal peptide" evidence="2">
    <location>
        <begin position="1"/>
        <end position="22"/>
    </location>
</feature>
<comment type="caution">
    <text evidence="4">The sequence shown here is derived from an EMBL/GenBank/DDBJ whole genome shotgun (WGS) entry which is preliminary data.</text>
</comment>
<feature type="domain" description="EF-hand" evidence="3">
    <location>
        <begin position="108"/>
        <end position="143"/>
    </location>
</feature>
<sequence length="161" mass="17917">MKRTIASVILVASLASTGYALAQDAEQIDSPEVAEEMQKPGKRFNRAPIDLATFSKLDDLKAADTNGDGTLDREEIEAHALKQMVKRMADRMERRLDINGDGTVTLDEIEKQKAKEFAVLDRNDDGKLDRKEMRAAHKADHKGGKHGQRGGGHGFHHKMQR</sequence>
<evidence type="ECO:0000256" key="2">
    <source>
        <dbReference type="SAM" id="SignalP"/>
    </source>
</evidence>
<dbReference type="Pfam" id="PF13202">
    <property type="entry name" value="EF-hand_5"/>
    <property type="match status" value="3"/>
</dbReference>
<dbReference type="EMBL" id="JBHSLL010000018">
    <property type="protein sequence ID" value="MFC5385766.1"/>
    <property type="molecule type" value="Genomic_DNA"/>
</dbReference>
<accession>A0ABW0GX00</accession>
<feature type="domain" description="EF-hand" evidence="3">
    <location>
        <begin position="61"/>
        <end position="86"/>
    </location>
</feature>
<dbReference type="PROSITE" id="PS00018">
    <property type="entry name" value="EF_HAND_1"/>
    <property type="match status" value="2"/>
</dbReference>
<evidence type="ECO:0000313" key="5">
    <source>
        <dbReference type="Proteomes" id="UP001596016"/>
    </source>
</evidence>
<dbReference type="PROSITE" id="PS50222">
    <property type="entry name" value="EF_HAND_2"/>
    <property type="match status" value="2"/>
</dbReference>
<dbReference type="SUPFAM" id="SSF47473">
    <property type="entry name" value="EF-hand"/>
    <property type="match status" value="1"/>
</dbReference>
<dbReference type="RefSeq" id="WP_378228701.1">
    <property type="nucleotide sequence ID" value="NZ_JBHSLL010000018.1"/>
</dbReference>
<dbReference type="Gene3D" id="1.10.238.10">
    <property type="entry name" value="EF-hand"/>
    <property type="match status" value="1"/>
</dbReference>
<feature type="region of interest" description="Disordered" evidence="1">
    <location>
        <begin position="125"/>
        <end position="161"/>
    </location>
</feature>
<organism evidence="4 5">
    <name type="scientific">Aquamicrobium segne</name>
    <dbReference type="NCBI Taxonomy" id="469547"/>
    <lineage>
        <taxon>Bacteria</taxon>
        <taxon>Pseudomonadati</taxon>
        <taxon>Pseudomonadota</taxon>
        <taxon>Alphaproteobacteria</taxon>
        <taxon>Hyphomicrobiales</taxon>
        <taxon>Phyllobacteriaceae</taxon>
        <taxon>Aquamicrobium</taxon>
    </lineage>
</organism>
<name>A0ABW0GX00_9HYPH</name>
<feature type="chain" id="PRO_5046281023" evidence="2">
    <location>
        <begin position="23"/>
        <end position="161"/>
    </location>
</feature>
<keyword evidence="2" id="KW-0732">Signal</keyword>
<dbReference type="Proteomes" id="UP001596016">
    <property type="component" value="Unassembled WGS sequence"/>
</dbReference>
<dbReference type="InterPro" id="IPR011992">
    <property type="entry name" value="EF-hand-dom_pair"/>
</dbReference>
<feature type="compositionally biased region" description="Basic and acidic residues" evidence="1">
    <location>
        <begin position="125"/>
        <end position="142"/>
    </location>
</feature>
<dbReference type="InterPro" id="IPR002048">
    <property type="entry name" value="EF_hand_dom"/>
</dbReference>